<protein>
    <submittedName>
        <fullName evidence="2">Uncharacterized protein</fullName>
    </submittedName>
</protein>
<gene>
    <name evidence="2" type="ORF">INR99_02235</name>
</gene>
<feature type="transmembrane region" description="Helical" evidence="1">
    <location>
        <begin position="21"/>
        <end position="37"/>
    </location>
</feature>
<keyword evidence="1" id="KW-0472">Membrane</keyword>
<dbReference type="Proteomes" id="UP000604481">
    <property type="component" value="Unassembled WGS sequence"/>
</dbReference>
<keyword evidence="1" id="KW-1133">Transmembrane helix</keyword>
<dbReference type="RefSeq" id="WP_194114657.1">
    <property type="nucleotide sequence ID" value="NZ_JADFUA010000001.1"/>
</dbReference>
<proteinExistence type="predicted"/>
<dbReference type="AlphaFoldDB" id="A0A8J7FIP6"/>
<keyword evidence="1" id="KW-0812">Transmembrane</keyword>
<keyword evidence="3" id="KW-1185">Reference proteome</keyword>
<reference evidence="2 3" key="1">
    <citation type="submission" date="2020-10" db="EMBL/GenBank/DDBJ databases">
        <title>The genome sequence of Chitinilyticum litopenaei 4Y14.</title>
        <authorList>
            <person name="Liu Y."/>
        </authorList>
    </citation>
    <scope>NUCLEOTIDE SEQUENCE [LARGE SCALE GENOMIC DNA]</scope>
    <source>
        <strain evidence="2 3">4Y14</strain>
    </source>
</reference>
<feature type="transmembrane region" description="Helical" evidence="1">
    <location>
        <begin position="49"/>
        <end position="69"/>
    </location>
</feature>
<evidence type="ECO:0000313" key="2">
    <source>
        <dbReference type="EMBL" id="MBE9608157.1"/>
    </source>
</evidence>
<name>A0A8J7FIP6_9NEIS</name>
<organism evidence="2 3">
    <name type="scientific">Chitinilyticum piscinae</name>
    <dbReference type="NCBI Taxonomy" id="2866724"/>
    <lineage>
        <taxon>Bacteria</taxon>
        <taxon>Pseudomonadati</taxon>
        <taxon>Pseudomonadota</taxon>
        <taxon>Betaproteobacteria</taxon>
        <taxon>Neisseriales</taxon>
        <taxon>Chitinibacteraceae</taxon>
        <taxon>Chitinilyticum</taxon>
    </lineage>
</organism>
<sequence>MAIAEWKYKSPKSKLMPDWGWSGWLLAAIVLIAGWWLDLGPAGVLPVTIYWWVSISSSGKLLVSSRYLLAGNDLVYFANVSRVQREARRLLLTHLDGRMFVLEAERFPSNARKPDKIARHQADKFARVSGRLLEHIRAAAPAAEIRGVAEE</sequence>
<comment type="caution">
    <text evidence="2">The sequence shown here is derived from an EMBL/GenBank/DDBJ whole genome shotgun (WGS) entry which is preliminary data.</text>
</comment>
<dbReference type="EMBL" id="JADFUA010000001">
    <property type="protein sequence ID" value="MBE9608157.1"/>
    <property type="molecule type" value="Genomic_DNA"/>
</dbReference>
<evidence type="ECO:0000313" key="3">
    <source>
        <dbReference type="Proteomes" id="UP000604481"/>
    </source>
</evidence>
<accession>A0A8J7FIP6</accession>
<evidence type="ECO:0000256" key="1">
    <source>
        <dbReference type="SAM" id="Phobius"/>
    </source>
</evidence>